<evidence type="ECO:0000256" key="5">
    <source>
        <dbReference type="SAM" id="Phobius"/>
    </source>
</evidence>
<accession>A0A0R3Q7V0</accession>
<dbReference type="InterPro" id="IPR025829">
    <property type="entry name" value="Zn_knuckle_CX2CX3GHX4C"/>
</dbReference>
<dbReference type="GO" id="GO:0008270">
    <property type="term" value="F:zinc ion binding"/>
    <property type="evidence" value="ECO:0007669"/>
    <property type="project" value="UniProtKB-KW"/>
</dbReference>
<dbReference type="InterPro" id="IPR001878">
    <property type="entry name" value="Znf_CCHC"/>
</dbReference>
<name>A0A0R3Q7V0_9BILA</name>
<dbReference type="AlphaFoldDB" id="A0A0R3Q7V0"/>
<keyword evidence="3" id="KW-0862">Zinc</keyword>
<evidence type="ECO:0000313" key="8">
    <source>
        <dbReference type="Proteomes" id="UP000280834"/>
    </source>
</evidence>
<protein>
    <submittedName>
        <fullName evidence="9">CCHC-type domain-containing protein</fullName>
    </submittedName>
</protein>
<evidence type="ECO:0000313" key="7">
    <source>
        <dbReference type="EMBL" id="VDO10950.1"/>
    </source>
</evidence>
<keyword evidence="5" id="KW-0812">Transmembrane</keyword>
<reference evidence="7 8" key="2">
    <citation type="submission" date="2018-11" db="EMBL/GenBank/DDBJ databases">
        <authorList>
            <consortium name="Pathogen Informatics"/>
        </authorList>
    </citation>
    <scope>NUCLEOTIDE SEQUENCE [LARGE SCALE GENOMIC DNA]</scope>
</reference>
<evidence type="ECO:0000256" key="2">
    <source>
        <dbReference type="ARBA" id="ARBA00022771"/>
    </source>
</evidence>
<evidence type="ECO:0000256" key="1">
    <source>
        <dbReference type="ARBA" id="ARBA00022723"/>
    </source>
</evidence>
<feature type="transmembrane region" description="Helical" evidence="5">
    <location>
        <begin position="55"/>
        <end position="72"/>
    </location>
</feature>
<dbReference type="WBParaSite" id="BTMF_0000240401-mRNA-1">
    <property type="protein sequence ID" value="BTMF_0000240401-mRNA-1"/>
    <property type="gene ID" value="BTMF_0000240401"/>
</dbReference>
<dbReference type="Proteomes" id="UP000280834">
    <property type="component" value="Unassembled WGS sequence"/>
</dbReference>
<keyword evidence="5" id="KW-0472">Membrane</keyword>
<dbReference type="Pfam" id="PF13696">
    <property type="entry name" value="zf-CCHC_2"/>
    <property type="match status" value="1"/>
</dbReference>
<keyword evidence="5" id="KW-1133">Transmembrane helix</keyword>
<dbReference type="EMBL" id="UZAG01001302">
    <property type="protein sequence ID" value="VDO10950.1"/>
    <property type="molecule type" value="Genomic_DNA"/>
</dbReference>
<dbReference type="InterPro" id="IPR036875">
    <property type="entry name" value="Znf_CCHC_sf"/>
</dbReference>
<reference evidence="9" key="1">
    <citation type="submission" date="2017-02" db="UniProtKB">
        <authorList>
            <consortium name="WormBaseParasite"/>
        </authorList>
    </citation>
    <scope>IDENTIFICATION</scope>
</reference>
<evidence type="ECO:0000256" key="3">
    <source>
        <dbReference type="ARBA" id="ARBA00022833"/>
    </source>
</evidence>
<sequence length="86" mass="10229">MTEEERLAHVKEVSTYKYLPSNFQKKTSSIMSGPPPPTYVCNRCSQSGHWYKNCPMVTVILYLHFYVISLNIRRKDLLFYMYTFVH</sequence>
<proteinExistence type="predicted"/>
<evidence type="ECO:0000259" key="6">
    <source>
        <dbReference type="PROSITE" id="PS50158"/>
    </source>
</evidence>
<keyword evidence="8" id="KW-1185">Reference proteome</keyword>
<feature type="domain" description="CCHC-type" evidence="6">
    <location>
        <begin position="41"/>
        <end position="55"/>
    </location>
</feature>
<dbReference type="PROSITE" id="PS50158">
    <property type="entry name" value="ZF_CCHC"/>
    <property type="match status" value="1"/>
</dbReference>
<dbReference type="SUPFAM" id="SSF57756">
    <property type="entry name" value="Retrovirus zinc finger-like domains"/>
    <property type="match status" value="1"/>
</dbReference>
<evidence type="ECO:0000313" key="9">
    <source>
        <dbReference type="WBParaSite" id="BTMF_0000240401-mRNA-1"/>
    </source>
</evidence>
<dbReference type="STRING" id="42155.A0A0R3Q7V0"/>
<dbReference type="GO" id="GO:0003676">
    <property type="term" value="F:nucleic acid binding"/>
    <property type="evidence" value="ECO:0007669"/>
    <property type="project" value="InterPro"/>
</dbReference>
<keyword evidence="2 4" id="KW-0863">Zinc-finger</keyword>
<keyword evidence="1" id="KW-0479">Metal-binding</keyword>
<dbReference type="Gene3D" id="4.10.60.10">
    <property type="entry name" value="Zinc finger, CCHC-type"/>
    <property type="match status" value="1"/>
</dbReference>
<evidence type="ECO:0000256" key="4">
    <source>
        <dbReference type="PROSITE-ProRule" id="PRU00047"/>
    </source>
</evidence>
<gene>
    <name evidence="7" type="ORF">BTMF_LOCUS1732</name>
</gene>
<organism evidence="9">
    <name type="scientific">Brugia timori</name>
    <dbReference type="NCBI Taxonomy" id="42155"/>
    <lineage>
        <taxon>Eukaryota</taxon>
        <taxon>Metazoa</taxon>
        <taxon>Ecdysozoa</taxon>
        <taxon>Nematoda</taxon>
        <taxon>Chromadorea</taxon>
        <taxon>Rhabditida</taxon>
        <taxon>Spirurina</taxon>
        <taxon>Spiruromorpha</taxon>
        <taxon>Filarioidea</taxon>
        <taxon>Onchocercidae</taxon>
        <taxon>Brugia</taxon>
    </lineage>
</organism>
<dbReference type="GO" id="GO:0019899">
    <property type="term" value="F:enzyme binding"/>
    <property type="evidence" value="ECO:0007669"/>
    <property type="project" value="UniProtKB-ARBA"/>
</dbReference>